<reference evidence="5" key="1">
    <citation type="submission" date="2020-04" db="EMBL/GenBank/DDBJ databases">
        <authorList>
            <person name="Chiriac C."/>
            <person name="Salcher M."/>
            <person name="Ghai R."/>
            <person name="Kavagutti S V."/>
        </authorList>
    </citation>
    <scope>NUCLEOTIDE SEQUENCE</scope>
</reference>
<evidence type="ECO:0000313" key="5">
    <source>
        <dbReference type="EMBL" id="CAB4143028.1"/>
    </source>
</evidence>
<organism evidence="5">
    <name type="scientific">uncultured Caudovirales phage</name>
    <dbReference type="NCBI Taxonomy" id="2100421"/>
    <lineage>
        <taxon>Viruses</taxon>
        <taxon>Duplodnaviria</taxon>
        <taxon>Heunggongvirae</taxon>
        <taxon>Uroviricota</taxon>
        <taxon>Caudoviricetes</taxon>
        <taxon>Peduoviridae</taxon>
        <taxon>Maltschvirus</taxon>
        <taxon>Maltschvirus maltsch</taxon>
    </lineage>
</organism>
<dbReference type="Gene3D" id="3.90.550.10">
    <property type="entry name" value="Spore Coat Polysaccharide Biosynthesis Protein SpsA, Chain A"/>
    <property type="match status" value="1"/>
</dbReference>
<gene>
    <name evidence="5" type="ORF">UFOVP450_57</name>
</gene>
<dbReference type="EMBL" id="LR796421">
    <property type="protein sequence ID" value="CAB4143028.1"/>
    <property type="molecule type" value="Genomic_DNA"/>
</dbReference>
<dbReference type="SUPFAM" id="SSF53448">
    <property type="entry name" value="Nucleotide-diphospho-sugar transferases"/>
    <property type="match status" value="1"/>
</dbReference>
<keyword evidence="3 5" id="KW-0808">Transferase</keyword>
<sequence>MNISLIIPSYNNLQHLKNVYASIKKHAPSAEVVLLDDGSTDGTWEWICAEAEGVRYRSPERVGHTILYDKGIELATNEVVGIMHADMILGPNYVENLIKHLEPGTVVCATRIEPPLHPPGKEKIIQDFGQDFNTLDIKAFEEFCNHSQQEFANQTTKGMFAPWILHKKDFQAIGGHDPLFAPFPYEDSDIFQRWILAGYKLVQSRDAFVYHLTCRGHRWNEQVGKDDDYYKVVSNRAARNYIRKWGSWIKNDEYQCPVILPKYDIGYIVTNCGLPALEALEPWCSTIYIKDDYDSIVPDYIKREQPNTLYDLQERIRPYDNEKQNNILISFDAAKLTPQSFHLLQQLPEIIKDNGSIGAFELDVFTIDIVHLNEYQETLIKL</sequence>
<dbReference type="InterPro" id="IPR029044">
    <property type="entry name" value="Nucleotide-diphossugar_trans"/>
</dbReference>
<comment type="similarity">
    <text evidence="1">Belongs to the glycosyltransferase 2 family.</text>
</comment>
<evidence type="ECO:0000259" key="4">
    <source>
        <dbReference type="Pfam" id="PF00535"/>
    </source>
</evidence>
<proteinExistence type="inferred from homology"/>
<dbReference type="PANTHER" id="PTHR43179:SF12">
    <property type="entry name" value="GALACTOFURANOSYLTRANSFERASE GLFT2"/>
    <property type="match status" value="1"/>
</dbReference>
<feature type="domain" description="Glycosyltransferase 2-like" evidence="4">
    <location>
        <begin position="4"/>
        <end position="123"/>
    </location>
</feature>
<dbReference type="InterPro" id="IPR001173">
    <property type="entry name" value="Glyco_trans_2-like"/>
</dbReference>
<evidence type="ECO:0000256" key="3">
    <source>
        <dbReference type="ARBA" id="ARBA00022679"/>
    </source>
</evidence>
<dbReference type="PANTHER" id="PTHR43179">
    <property type="entry name" value="RHAMNOSYLTRANSFERASE WBBL"/>
    <property type="match status" value="1"/>
</dbReference>
<accession>A0A6J5M8M3</accession>
<name>A0A6J5M8M3_9CAUD</name>
<dbReference type="Pfam" id="PF00535">
    <property type="entry name" value="Glycos_transf_2"/>
    <property type="match status" value="1"/>
</dbReference>
<dbReference type="GO" id="GO:0016757">
    <property type="term" value="F:glycosyltransferase activity"/>
    <property type="evidence" value="ECO:0007669"/>
    <property type="project" value="UniProtKB-KW"/>
</dbReference>
<evidence type="ECO:0000256" key="2">
    <source>
        <dbReference type="ARBA" id="ARBA00022676"/>
    </source>
</evidence>
<evidence type="ECO:0000256" key="1">
    <source>
        <dbReference type="ARBA" id="ARBA00006739"/>
    </source>
</evidence>
<protein>
    <submittedName>
        <fullName evidence="5">COG1216 Predicted glycosyltransferases</fullName>
    </submittedName>
</protein>
<keyword evidence="2" id="KW-0328">Glycosyltransferase</keyword>